<keyword evidence="2" id="KW-1185">Reference proteome</keyword>
<dbReference type="AlphaFoldDB" id="A0A1H8U2P5"/>
<evidence type="ECO:0000313" key="2">
    <source>
        <dbReference type="Proteomes" id="UP000198582"/>
    </source>
</evidence>
<proteinExistence type="predicted"/>
<organism evidence="1 2">
    <name type="scientific">Amycolatopsis saalfeldensis</name>
    <dbReference type="NCBI Taxonomy" id="394193"/>
    <lineage>
        <taxon>Bacteria</taxon>
        <taxon>Bacillati</taxon>
        <taxon>Actinomycetota</taxon>
        <taxon>Actinomycetes</taxon>
        <taxon>Pseudonocardiales</taxon>
        <taxon>Pseudonocardiaceae</taxon>
        <taxon>Amycolatopsis</taxon>
    </lineage>
</organism>
<sequence length="142" mass="15571">MTTQIHRASSQSDKAATAGLEVIGAALYQGKAYRLIHESARELIWLDYSTDHLTWAQADAWAAGLNDSGTLVYQLEPGIHVSWEGDWRLPATPHAAYEFGYDGASSAGFNVTTTELATCSTRRWATWATRDSTVPSHCEPQV</sequence>
<protein>
    <submittedName>
        <fullName evidence="1">Uncharacterized protein</fullName>
    </submittedName>
</protein>
<gene>
    <name evidence="1" type="ORF">SAMN04489732_10334</name>
</gene>
<dbReference type="RefSeq" id="WP_091614794.1">
    <property type="nucleotide sequence ID" value="NZ_FOEF01000003.1"/>
</dbReference>
<accession>A0A1H8U2P5</accession>
<reference evidence="1 2" key="1">
    <citation type="submission" date="2016-10" db="EMBL/GenBank/DDBJ databases">
        <authorList>
            <person name="de Groot N.N."/>
        </authorList>
    </citation>
    <scope>NUCLEOTIDE SEQUENCE [LARGE SCALE GENOMIC DNA]</scope>
    <source>
        <strain evidence="1 2">DSM 44993</strain>
    </source>
</reference>
<dbReference type="STRING" id="394193.SAMN04489732_10334"/>
<dbReference type="Proteomes" id="UP000198582">
    <property type="component" value="Unassembled WGS sequence"/>
</dbReference>
<dbReference type="OrthoDB" id="5432833at2"/>
<dbReference type="EMBL" id="FOEF01000003">
    <property type="protein sequence ID" value="SEO97326.1"/>
    <property type="molecule type" value="Genomic_DNA"/>
</dbReference>
<name>A0A1H8U2P5_9PSEU</name>
<evidence type="ECO:0000313" key="1">
    <source>
        <dbReference type="EMBL" id="SEO97326.1"/>
    </source>
</evidence>